<feature type="transmembrane region" description="Helical" evidence="1">
    <location>
        <begin position="80"/>
        <end position="96"/>
    </location>
</feature>
<evidence type="ECO:0000313" key="2">
    <source>
        <dbReference type="EMBL" id="TWI25182.1"/>
    </source>
</evidence>
<protein>
    <submittedName>
        <fullName evidence="2">Uncharacterized protein</fullName>
    </submittedName>
</protein>
<feature type="transmembrane region" description="Helical" evidence="1">
    <location>
        <begin position="292"/>
        <end position="314"/>
    </location>
</feature>
<keyword evidence="1" id="KW-0472">Membrane</keyword>
<gene>
    <name evidence="2" type="ORF">IQ31_00775</name>
</gene>
<name>A0A562MZ38_9SPHI</name>
<organism evidence="2 3">
    <name type="scientific">Sphingobacterium siyangense</name>
    <dbReference type="NCBI Taxonomy" id="459529"/>
    <lineage>
        <taxon>Bacteria</taxon>
        <taxon>Pseudomonadati</taxon>
        <taxon>Bacteroidota</taxon>
        <taxon>Sphingobacteriia</taxon>
        <taxon>Sphingobacteriales</taxon>
        <taxon>Sphingobacteriaceae</taxon>
        <taxon>Sphingobacterium</taxon>
    </lineage>
</organism>
<feature type="transmembrane region" description="Helical" evidence="1">
    <location>
        <begin position="102"/>
        <end position="122"/>
    </location>
</feature>
<evidence type="ECO:0000313" key="3">
    <source>
        <dbReference type="Proteomes" id="UP000315908"/>
    </source>
</evidence>
<keyword evidence="1" id="KW-0812">Transmembrane</keyword>
<evidence type="ECO:0000256" key="1">
    <source>
        <dbReference type="SAM" id="Phobius"/>
    </source>
</evidence>
<sequence>MIKRVRIVAFFRIGGYAKFTTVQRIVIFCSRILNRGPWVLSNTLFLFWNNRELQRNKLKKLLLCLVLTSEQRVMKSIGKFLQWSVAAAFIFVIVFWGNSYRYFVYALVCSSLLYFPLQKIILSKLGKGDGRDEVRYNVNGKRITMRSGNRIAFVVLLAAVYVLIISVFSVSPSLERKEFARTHPSWIATAPAIINFESKIHRGKTKYAYLNVEHRYTANGQLYLRKLDKAEKQYAFLPIVSQRRFEQMRTELLDRANGIITNKEYILFYNPQNTEQQKFCLADDSFYLQGSWLYDILFVYLLLFLFIVIIAFLFRKDYNNRMKKSNSTIHYYRRTDYYENR</sequence>
<proteinExistence type="predicted"/>
<dbReference type="EMBL" id="VLKR01000002">
    <property type="protein sequence ID" value="TWI25182.1"/>
    <property type="molecule type" value="Genomic_DNA"/>
</dbReference>
<accession>A0A562MZ38</accession>
<reference evidence="2 3" key="1">
    <citation type="journal article" date="2015" name="Stand. Genomic Sci.">
        <title>Genomic Encyclopedia of Bacterial and Archaeal Type Strains, Phase III: the genomes of soil and plant-associated and newly described type strains.</title>
        <authorList>
            <person name="Whitman W.B."/>
            <person name="Woyke T."/>
            <person name="Klenk H.P."/>
            <person name="Zhou Y."/>
            <person name="Lilburn T.G."/>
            <person name="Beck B.J."/>
            <person name="De Vos P."/>
            <person name="Vandamme P."/>
            <person name="Eisen J.A."/>
            <person name="Garrity G."/>
            <person name="Hugenholtz P."/>
            <person name="Kyrpides N.C."/>
        </authorList>
    </citation>
    <scope>NUCLEOTIDE SEQUENCE [LARGE SCALE GENOMIC DNA]</scope>
    <source>
        <strain evidence="2 3">CGMCC 1.6855</strain>
    </source>
</reference>
<keyword evidence="1" id="KW-1133">Transmembrane helix</keyword>
<dbReference type="AlphaFoldDB" id="A0A562MZ38"/>
<dbReference type="Proteomes" id="UP000315908">
    <property type="component" value="Unassembled WGS sequence"/>
</dbReference>
<comment type="caution">
    <text evidence="2">The sequence shown here is derived from an EMBL/GenBank/DDBJ whole genome shotgun (WGS) entry which is preliminary data.</text>
</comment>
<feature type="transmembrane region" description="Helical" evidence="1">
    <location>
        <begin position="151"/>
        <end position="171"/>
    </location>
</feature>